<dbReference type="EMBL" id="JAKIKS010000126">
    <property type="protein sequence ID" value="MCL1127078.1"/>
    <property type="molecule type" value="Genomic_DNA"/>
</dbReference>
<accession>A0ABT0LHA0</accession>
<evidence type="ECO:0008006" key="4">
    <source>
        <dbReference type="Google" id="ProtNLM"/>
    </source>
</evidence>
<feature type="coiled-coil region" evidence="1">
    <location>
        <begin position="94"/>
        <end position="152"/>
    </location>
</feature>
<evidence type="ECO:0000313" key="3">
    <source>
        <dbReference type="Proteomes" id="UP001203423"/>
    </source>
</evidence>
<evidence type="ECO:0000313" key="2">
    <source>
        <dbReference type="EMBL" id="MCL1127078.1"/>
    </source>
</evidence>
<sequence length="428" mass="50366">MVSEMHVMRQDLLDELYGDYFNRPKDEYLFHSASRAMKKNNFKLNMWSNVDQLTHTLKKSSMFGRLSLSRILKQNFDKQWKVYLKRVDAFPYYNQKEKQELKAELESIKAHKLQFWRSLNEFSEDFIAQDRIEQLNDRLDNLMTGLNLLLGEKYDYMLKKAGTLNEHYEVNVTACSQNKTEACFDPIILTDITHFYPEIDNELNYFEANLLLLSQEAEAEALALSYDENLNKGSSDNYFAPKYNHFIQKKMVAFEDDPSQERLVALSTAIKIAFLNVDPNADKLFEKLKSNSHSIINGTVFISQFEDSTPLLCSMYERYYEKKENSNKKKMYDLIDEMDKLLFDQAKTKDKKFNLEMVNALDSKFESVMEIADVVYDINIIKLDRYQKILWELPYDLKVNGEPQHFEIEFIGIASMYWIPRAGAYFVG</sequence>
<gene>
    <name evidence="2" type="ORF">L2764_22005</name>
</gene>
<organism evidence="2 3">
    <name type="scientific">Shewanella surugensis</name>
    <dbReference type="NCBI Taxonomy" id="212020"/>
    <lineage>
        <taxon>Bacteria</taxon>
        <taxon>Pseudomonadati</taxon>
        <taxon>Pseudomonadota</taxon>
        <taxon>Gammaproteobacteria</taxon>
        <taxon>Alteromonadales</taxon>
        <taxon>Shewanellaceae</taxon>
        <taxon>Shewanella</taxon>
    </lineage>
</organism>
<protein>
    <recommendedName>
        <fullName evidence="4">DUF3375 domain-containing protein</fullName>
    </recommendedName>
</protein>
<reference evidence="2 3" key="1">
    <citation type="submission" date="2022-01" db="EMBL/GenBank/DDBJ databases">
        <title>Whole genome-based taxonomy of the Shewanellaceae.</title>
        <authorList>
            <person name="Martin-Rodriguez A.J."/>
        </authorList>
    </citation>
    <scope>NUCLEOTIDE SEQUENCE [LARGE SCALE GENOMIC DNA]</scope>
    <source>
        <strain evidence="2 3">DSM 17177</strain>
    </source>
</reference>
<proteinExistence type="predicted"/>
<dbReference type="Proteomes" id="UP001203423">
    <property type="component" value="Unassembled WGS sequence"/>
</dbReference>
<dbReference type="RefSeq" id="WP_248942484.1">
    <property type="nucleotide sequence ID" value="NZ_JAKIKS010000126.1"/>
</dbReference>
<evidence type="ECO:0000256" key="1">
    <source>
        <dbReference type="SAM" id="Coils"/>
    </source>
</evidence>
<keyword evidence="1" id="KW-0175">Coiled coil</keyword>
<keyword evidence="3" id="KW-1185">Reference proteome</keyword>
<name>A0ABT0LHA0_9GAMM</name>
<comment type="caution">
    <text evidence="2">The sequence shown here is derived from an EMBL/GenBank/DDBJ whole genome shotgun (WGS) entry which is preliminary data.</text>
</comment>